<dbReference type="FunFam" id="3.30.160.60:FF:000747">
    <property type="entry name" value="Probable lysine-specific demethylase ELF6"/>
    <property type="match status" value="1"/>
</dbReference>
<dbReference type="GO" id="GO:0040029">
    <property type="term" value="P:epigenetic regulation of gene expression"/>
    <property type="evidence" value="ECO:0007669"/>
    <property type="project" value="UniProtKB-ARBA"/>
</dbReference>
<keyword evidence="11" id="KW-0223">Dioxygenase</keyword>
<dbReference type="InterPro" id="IPR005135">
    <property type="entry name" value="Endo/exonuclease/phosphatase"/>
</dbReference>
<feature type="compositionally biased region" description="Basic and acidic residues" evidence="24">
    <location>
        <begin position="1344"/>
        <end position="1365"/>
    </location>
</feature>
<dbReference type="PROSITE" id="PS51435">
    <property type="entry name" value="AP_NUCLEASE_F1_4"/>
    <property type="match status" value="1"/>
</dbReference>
<feature type="domain" description="C2H2-type" evidence="26">
    <location>
        <begin position="1996"/>
        <end position="2027"/>
    </location>
</feature>
<dbReference type="GO" id="GO:0008270">
    <property type="term" value="F:zinc ion binding"/>
    <property type="evidence" value="ECO:0007669"/>
    <property type="project" value="UniProtKB-KW"/>
</dbReference>
<keyword evidence="6 23" id="KW-0863">Zinc-finger</keyword>
<feature type="compositionally biased region" description="Polar residues" evidence="24">
    <location>
        <begin position="1665"/>
        <end position="1679"/>
    </location>
</feature>
<dbReference type="Gene3D" id="3.40.50.1000">
    <property type="entry name" value="HAD superfamily/HAD-like"/>
    <property type="match status" value="1"/>
</dbReference>
<feature type="binding site" evidence="21">
    <location>
        <position position="664"/>
    </location>
    <ligand>
        <name>Mg(2+)</name>
        <dbReference type="ChEBI" id="CHEBI:18420"/>
        <label>1</label>
    </ligand>
</feature>
<evidence type="ECO:0000256" key="17">
    <source>
        <dbReference type="ARBA" id="ARBA00050682"/>
    </source>
</evidence>
<dbReference type="InterPro" id="IPR003349">
    <property type="entry name" value="JmjN"/>
</dbReference>
<dbReference type="SMART" id="SM00558">
    <property type="entry name" value="JmjC"/>
    <property type="match status" value="1"/>
</dbReference>
<sequence length="2445" mass="273456">MATVKISLSLASLSPSSSSSSIQSKLSPSFIPNAAPAKAVKLRFNGKSLRAKPMVYRSSRSVGVTCSASSSLTTLPSALLFDCDGVLVDTEKDGHRISFNDTFKERDLNVTWDVDLYGELLKIGGGKERMTAYFNKVGWPEKAPKDEAERKEFIAGLHKQKTELFMVLIEKKLLPLRPGVAKLVDQALTNGVKVAVCSTSNEKAVSAIVSCLLGPERAEKIKIFAGDVVPKKKPDPAIYNLAAETLGVDPSKCVVVEDSAIGLAAAKAAGMTCIVTKSGYTADEDFENADAVFDCIGDPPEERFDLAFCGSLLQKHYEIAIAMKRFFKPIEKENSPAAKKPCLSPEKRDVDGDGVEEEKNQNEPSKFMTWNANSFLLRVKNDWSQFSKFVSDFDPDVIAIQEVRMPAAGGKGKPKNHEELSDDTKVLREEKQILTRALSSPPFGNYGVWWSLADSKYAGTALLVKKCFKPRKVYFNLDKLASKHEPDGRVILAEFETFRLLNTYSPNNGWKDEENAFQRRRKWDKRIVEFLNKTSDKPLIWCGDLNVSHEEIDVSHPEFFATAKLNGYVPPNKEDCGQPGFTPSERGRFGATIKEGRLVDAYRYLHKEQEMESGFSWSGNPIGKYRGKRMRIDYFLVSEQLKDRIVSCKMHGRGIELEGFHGSDHCPVTLELSKPSSEMEQNQSQDVFPWLKSLPVAPEFRPTLAEFQDPIAYILKIEEEASRYGICKILPPLPPPSKKTSISNLNRSLAARAAARVRDGGFGACDYDGGPTFATRQQQIGFCPRKQRPVQRPVWQSGEEYSFGEFEFKAKNFEKNYLKKCGKKSQLSALEIETLYWRATVDKPFSVEYANDMPGSAFIPLSLAAARRRESGGEGGTVGETAWNMRAMSRAEGSLLKFMKEEIPGVTSPMVYVAMMFSWFAWHVEDHDLHSLNYLHMGAGKTWYGVPKDAALAFEEVVRVHGYGEELNPLVTFSTLGEKTTVMSPEVFVKAGIPCCRLVQNPGEFVVTFPGAYHSGFSHGFNFGEASNIATPEWLRMAKDAAIRRAAINYPPMGSYKVCFTHCRVPTSINPKPRSSRLKDKARSEGERLTKKLFVQNIIHNNELLSSLGKGSPVALLPQSSSDISVCSDLRIGSHLITNQENPIQLKCEDLSSDSVVVDLSNGLKDTVSVKEKFTSLCERSRNHLASTEKDTQETLSDAERRKNDAAVALSDQRLFSCVTCGVLSFDCVAIVQPKEAAARYLMSADCSFFNDWTAASGSANLGQAARSLHPQSKEKHDVNYFYNVPVQTMDHSVKTGDQKTSTTSPTIAHKDNDVLGMLASAYGDSSDSEEEDQKGLVTPSSKGETKTYDQEGSDGHEEARDGRTSDFNCQRLTSEQNGLSKGGKSSLLEIALPFIPRSDDDSCRLHVFCLEHAAEVEQQLRPFGGINLMLLCHPEYPRIEAEAKIVAEELVINHEWNDTEFRNVTREDEETIQAALDNVEAKGGNSDWTVKLGVNLSYSAILSRSPLYSKQMPYNSIIYKAFGRSSPVASSPSKPKVSGKRSSRQRKYVVGKWCGKVWMSHQVHPFLLEQDLEGEESERSCHLRVAMDEDATGKRSFPNNVSRDSTTMFGRKYCRKRKIRAKAVPRKKLTSFKREDGVSDDTSEDHSYKQQWRASGNEEESYFETGNTASGDSSNQMSDPHKGIIRHKGYKEFESDDEVSDRSLGEEYTVRACAASESSMENGSQHSMYDHDDDDDDIDRQPRGIPRSQQTRVFRNPVSYESEDNGVYQQSGRISISNRQANRMVGEYDSAENSLEERGFCSTGKRQTRSTAKRIAKTKTVQSSRDTKGRFLQEFASGKKNEELDSYMEGPSTRLRVRHQKPSRGSLETKPKKIGKKRSGNASFSRVATEKDVEEKEEEEEEENEEEECAAYQCNMEGCTMSFSSEKQLMLHKRNICPIKGCGKNFFSHKYLVQHQRVHSDDRPLKCPWKGCKMTFKWAWSRTEHIRVHTGARPYVCAEPDCGQTFRFVSDFSRHKRKTGHSVKKTNKSNGFFEILIRDAINDKYGFEPKPVSRSYSGDSSHDRSLSDLNHAAEDLSDKLKNVGLNEVTKEQSEKMMSVSESNGVRPGAEDCSFYMRTGSCKFGSSCKFNHPLARKFQIARDNKVREKEDDGGKLGLIDCKYYFRTGGCKYGETCRFNHTIPKSGLASAPELNFLGLPLRPGEVECPYYMRNGSCKYGAECKFNHPDPTTIGGTDSPSFRGNNGVSIGTFSPKATFQASSTSWSSPRHVNGTSPFIPVMLSQTHGVTSQNPEWNGYQASVYSSERGVFSPSTTYLMNNSSAETSMLLSQYRHQMPAEEFPERPDQPECSYYMKTGDCKFKFNCKYHHPKNRLPKLPPYALNDKGLPLRPDQNICTYYSRYGICKFGPACRFDHSVQPPYSTESSQAIVEPPQVSANGNESDGWN</sequence>
<feature type="binding site" evidence="21">
    <location>
        <position position="546"/>
    </location>
    <ligand>
        <name>Mg(2+)</name>
        <dbReference type="ChEBI" id="CHEBI:18420"/>
        <label>1</label>
    </ligand>
</feature>
<dbReference type="SUPFAM" id="SSF57667">
    <property type="entry name" value="beta-beta-alpha zinc fingers"/>
    <property type="match status" value="2"/>
</dbReference>
<comment type="similarity">
    <text evidence="2">Belongs to the DNA repair enzymes AP/ExoA family.</text>
</comment>
<feature type="domain" description="C3H1-type" evidence="25">
    <location>
        <begin position="2343"/>
        <end position="2371"/>
    </location>
</feature>
<evidence type="ECO:0000256" key="20">
    <source>
        <dbReference type="PIRSR" id="PIRSR604808-1"/>
    </source>
</evidence>
<keyword evidence="7" id="KW-0378">Hydrolase</keyword>
<evidence type="ECO:0000256" key="23">
    <source>
        <dbReference type="PROSITE-ProRule" id="PRU00723"/>
    </source>
</evidence>
<dbReference type="Pfam" id="PF02373">
    <property type="entry name" value="JmjC"/>
    <property type="match status" value="1"/>
</dbReference>
<evidence type="ECO:0000256" key="16">
    <source>
        <dbReference type="ARBA" id="ARBA00023242"/>
    </source>
</evidence>
<feature type="zinc finger region" description="C3H1-type" evidence="23">
    <location>
        <begin position="2389"/>
        <end position="2417"/>
    </location>
</feature>
<comment type="similarity">
    <text evidence="3">Belongs to the JHDM3 histone demethylase family.</text>
</comment>
<dbReference type="InterPro" id="IPR006439">
    <property type="entry name" value="HAD-SF_hydro_IA"/>
</dbReference>
<evidence type="ECO:0000256" key="8">
    <source>
        <dbReference type="ARBA" id="ARBA00022833"/>
    </source>
</evidence>
<dbReference type="Pfam" id="PF14608">
    <property type="entry name" value="zf-CCCH_2"/>
    <property type="match status" value="1"/>
</dbReference>
<feature type="region of interest" description="Disordered" evidence="24">
    <location>
        <begin position="1626"/>
        <end position="1683"/>
    </location>
</feature>
<evidence type="ECO:0000256" key="13">
    <source>
        <dbReference type="ARBA" id="ARBA00023004"/>
    </source>
</evidence>
<dbReference type="InterPro" id="IPR036691">
    <property type="entry name" value="Endo/exonu/phosph_ase_sf"/>
</dbReference>
<keyword evidence="10" id="KW-0156">Chromatin regulator</keyword>
<feature type="binding site" evidence="21">
    <location>
        <position position="544"/>
    </location>
    <ligand>
        <name>Mg(2+)</name>
        <dbReference type="ChEBI" id="CHEBI:18420"/>
        <label>1</label>
    </ligand>
</feature>
<feature type="binding site" evidence="21">
    <location>
        <position position="665"/>
    </location>
    <ligand>
        <name>Mg(2+)</name>
        <dbReference type="ChEBI" id="CHEBI:18420"/>
        <label>1</label>
    </ligand>
</feature>
<feature type="region of interest" description="Disordered" evidence="24">
    <location>
        <begin position="1843"/>
        <end position="1908"/>
    </location>
</feature>
<dbReference type="SFLD" id="SFLDF00035">
    <property type="entry name" value="phosphoglycolate_phosphatase"/>
    <property type="match status" value="1"/>
</dbReference>
<feature type="domain" description="JmjC" evidence="28">
    <location>
        <begin position="880"/>
        <end position="1046"/>
    </location>
</feature>
<evidence type="ECO:0000256" key="11">
    <source>
        <dbReference type="ARBA" id="ARBA00022964"/>
    </source>
</evidence>
<feature type="active site" description="Proton donor/acceptor" evidence="20">
    <location>
        <position position="544"/>
    </location>
</feature>
<keyword evidence="9 21" id="KW-0460">Magnesium</keyword>
<evidence type="ECO:0000256" key="19">
    <source>
        <dbReference type="ARBA" id="ARBA00061496"/>
    </source>
</evidence>
<evidence type="ECO:0000256" key="7">
    <source>
        <dbReference type="ARBA" id="ARBA00022801"/>
    </source>
</evidence>
<dbReference type="Gene3D" id="4.10.1000.10">
    <property type="entry name" value="Zinc finger, CCCH-type"/>
    <property type="match status" value="1"/>
</dbReference>
<dbReference type="PROSITE" id="PS50157">
    <property type="entry name" value="ZINC_FINGER_C2H2_2"/>
    <property type="match status" value="3"/>
</dbReference>
<dbReference type="SMART" id="SM00545">
    <property type="entry name" value="JmjN"/>
    <property type="match status" value="1"/>
</dbReference>
<feature type="zinc finger region" description="C3H1-type" evidence="23">
    <location>
        <begin position="2107"/>
        <end position="2135"/>
    </location>
</feature>
<dbReference type="GO" id="GO:2000028">
    <property type="term" value="P:regulation of photoperiodism, flowering"/>
    <property type="evidence" value="ECO:0007669"/>
    <property type="project" value="UniProtKB-ARBA"/>
</dbReference>
<dbReference type="GO" id="GO:0009826">
    <property type="term" value="P:unidimensional cell growth"/>
    <property type="evidence" value="ECO:0007669"/>
    <property type="project" value="UniProtKB-ARBA"/>
</dbReference>
<feature type="site" description="Interaction with DNA substrate" evidence="22">
    <location>
        <position position="665"/>
    </location>
</feature>
<feature type="binding site" evidence="21">
    <location>
        <position position="373"/>
    </location>
    <ligand>
        <name>Mg(2+)</name>
        <dbReference type="ChEBI" id="CHEBI:18420"/>
        <label>1</label>
    </ligand>
</feature>
<dbReference type="SMART" id="SM00355">
    <property type="entry name" value="ZnF_C2H2"/>
    <property type="match status" value="4"/>
</dbReference>
<comment type="similarity">
    <text evidence="19">Belongs to the HAD-like hydrolase superfamily. DOG/GPP family.</text>
</comment>
<dbReference type="NCBIfam" id="TIGR00633">
    <property type="entry name" value="xth"/>
    <property type="match status" value="1"/>
</dbReference>
<keyword evidence="4 21" id="KW-0479">Metal-binding</keyword>
<dbReference type="PANTHER" id="PTHR10694:SF38">
    <property type="entry name" value="LYSINE-SPECIFIC DEMETHYLASE REF6"/>
    <property type="match status" value="1"/>
</dbReference>
<dbReference type="PANTHER" id="PTHR10694">
    <property type="entry name" value="LYSINE-SPECIFIC DEMETHYLASE"/>
    <property type="match status" value="1"/>
</dbReference>
<evidence type="ECO:0000256" key="10">
    <source>
        <dbReference type="ARBA" id="ARBA00022853"/>
    </source>
</evidence>
<keyword evidence="5" id="KW-0677">Repeat</keyword>
<dbReference type="EMBL" id="LR881468">
    <property type="protein sequence ID" value="CAD5325214.1"/>
    <property type="molecule type" value="Genomic_DNA"/>
</dbReference>
<dbReference type="Pfam" id="PF02375">
    <property type="entry name" value="JmjN"/>
    <property type="match status" value="1"/>
</dbReference>
<dbReference type="SFLD" id="SFLDG01129">
    <property type="entry name" value="C1.5:_HAD__Beta-PGM__Phosphata"/>
    <property type="match status" value="1"/>
</dbReference>
<feature type="site" description="Transition state stabilizer" evidence="22">
    <location>
        <position position="546"/>
    </location>
</feature>
<comment type="subcellular location">
    <subcellularLocation>
        <location evidence="1">Nucleus</location>
    </subcellularLocation>
</comment>
<dbReference type="PROSITE" id="PS50103">
    <property type="entry name" value="ZF_C3H1"/>
    <property type="match status" value="5"/>
</dbReference>
<dbReference type="Pfam" id="PF00702">
    <property type="entry name" value="Hydrolase"/>
    <property type="match status" value="1"/>
</dbReference>
<evidence type="ECO:0000256" key="3">
    <source>
        <dbReference type="ARBA" id="ARBA00009711"/>
    </source>
</evidence>
<dbReference type="Gene3D" id="2.60.120.650">
    <property type="entry name" value="Cupin"/>
    <property type="match status" value="1"/>
</dbReference>
<feature type="region of interest" description="Disordered" evidence="24">
    <location>
        <begin position="335"/>
        <end position="364"/>
    </location>
</feature>
<gene>
    <name evidence="29" type="ORF">AT9943_LOCUS13066</name>
</gene>
<feature type="domain" description="JmjN" evidence="27">
    <location>
        <begin position="697"/>
        <end position="738"/>
    </location>
</feature>
<dbReference type="GO" id="GO:0071558">
    <property type="term" value="F:histone H3K27me2/H3K27me3 demethylase activity"/>
    <property type="evidence" value="ECO:0007669"/>
    <property type="project" value="UniProtKB-ARBA"/>
</dbReference>
<dbReference type="GO" id="GO:0006355">
    <property type="term" value="P:regulation of DNA-templated transcription"/>
    <property type="evidence" value="ECO:0007669"/>
    <property type="project" value="UniProtKB-ARBA"/>
</dbReference>
<protein>
    <submittedName>
        <fullName evidence="29">(thale cress) hypothetical protein</fullName>
    </submittedName>
</protein>
<evidence type="ECO:0000256" key="12">
    <source>
        <dbReference type="ARBA" id="ARBA00023002"/>
    </source>
</evidence>
<dbReference type="InterPro" id="IPR036855">
    <property type="entry name" value="Znf_CCCH_sf"/>
</dbReference>
<keyword evidence="13" id="KW-0408">Iron</keyword>
<feature type="domain" description="C2H2-type" evidence="26">
    <location>
        <begin position="1966"/>
        <end position="1995"/>
    </location>
</feature>
<comment type="catalytic activity">
    <reaction evidence="18">
        <text>N(6),N(6),N(6)-trimethyl-L-lysyl(27)-[histone H3] + 2-oxoglutarate + O2 = N(6),N(6)-dimethyl-L-lysyl(27)-[histone H3] + formaldehyde + succinate + CO2</text>
        <dbReference type="Rhea" id="RHEA:60228"/>
        <dbReference type="Rhea" id="RHEA-COMP:15535"/>
        <dbReference type="Rhea" id="RHEA-COMP:15539"/>
        <dbReference type="ChEBI" id="CHEBI:15379"/>
        <dbReference type="ChEBI" id="CHEBI:16526"/>
        <dbReference type="ChEBI" id="CHEBI:16810"/>
        <dbReference type="ChEBI" id="CHEBI:16842"/>
        <dbReference type="ChEBI" id="CHEBI:30031"/>
        <dbReference type="ChEBI" id="CHEBI:61961"/>
        <dbReference type="ChEBI" id="CHEBI:61976"/>
    </reaction>
    <physiologicalReaction direction="left-to-right" evidence="18">
        <dbReference type="Rhea" id="RHEA:60229"/>
    </physiologicalReaction>
</comment>
<keyword evidence="21" id="KW-0464">Manganese</keyword>
<keyword evidence="14" id="KW-0805">Transcription regulation</keyword>
<dbReference type="SUPFAM" id="SSF56784">
    <property type="entry name" value="HAD-like"/>
    <property type="match status" value="1"/>
</dbReference>
<evidence type="ECO:0000256" key="24">
    <source>
        <dbReference type="SAM" id="MobiDB-lite"/>
    </source>
</evidence>
<feature type="domain" description="C3H1-type" evidence="25">
    <location>
        <begin position="2107"/>
        <end position="2135"/>
    </location>
</feature>
<keyword evidence="15" id="KW-0804">Transcription</keyword>
<evidence type="ECO:0000259" key="26">
    <source>
        <dbReference type="PROSITE" id="PS50157"/>
    </source>
</evidence>
<organism evidence="29 30">
    <name type="scientific">Arabidopsis thaliana</name>
    <name type="common">Mouse-ear cress</name>
    <dbReference type="NCBI Taxonomy" id="3702"/>
    <lineage>
        <taxon>Eukaryota</taxon>
        <taxon>Viridiplantae</taxon>
        <taxon>Streptophyta</taxon>
        <taxon>Embryophyta</taxon>
        <taxon>Tracheophyta</taxon>
        <taxon>Spermatophyta</taxon>
        <taxon>Magnoliopsida</taxon>
        <taxon>eudicotyledons</taxon>
        <taxon>Gunneridae</taxon>
        <taxon>Pentapetalae</taxon>
        <taxon>rosids</taxon>
        <taxon>malvids</taxon>
        <taxon>Brassicales</taxon>
        <taxon>Brassicaceae</taxon>
        <taxon>Camelineae</taxon>
        <taxon>Arabidopsis</taxon>
    </lineage>
</organism>
<keyword evidence="8 23" id="KW-0862">Zinc</keyword>
<feature type="compositionally biased region" description="Acidic residues" evidence="24">
    <location>
        <begin position="1896"/>
        <end position="1908"/>
    </location>
</feature>
<dbReference type="NCBIfam" id="TIGR01509">
    <property type="entry name" value="HAD-SF-IA-v3"/>
    <property type="match status" value="1"/>
</dbReference>
<evidence type="ECO:0000256" key="2">
    <source>
        <dbReference type="ARBA" id="ARBA00007092"/>
    </source>
</evidence>
<dbReference type="PROSITE" id="PS51184">
    <property type="entry name" value="JMJC"/>
    <property type="match status" value="1"/>
</dbReference>
<evidence type="ECO:0000256" key="14">
    <source>
        <dbReference type="ARBA" id="ARBA00023015"/>
    </source>
</evidence>
<comment type="cofactor">
    <cofactor evidence="21">
        <name>Mg(2+)</name>
        <dbReference type="ChEBI" id="CHEBI:18420"/>
    </cofactor>
    <cofactor evidence="21">
        <name>Mn(2+)</name>
        <dbReference type="ChEBI" id="CHEBI:29035"/>
    </cofactor>
    <text evidence="21">Probably binds two magnesium or manganese ions per subunit.</text>
</comment>
<evidence type="ECO:0000256" key="4">
    <source>
        <dbReference type="ARBA" id="ARBA00022723"/>
    </source>
</evidence>
<dbReference type="InterPro" id="IPR036236">
    <property type="entry name" value="Znf_C2H2_sf"/>
</dbReference>
<dbReference type="CDD" id="cd07528">
    <property type="entry name" value="HAD_CbbY-like"/>
    <property type="match status" value="1"/>
</dbReference>
<dbReference type="Proteomes" id="UP000516314">
    <property type="component" value="Chromosome 3"/>
</dbReference>
<evidence type="ECO:0000259" key="27">
    <source>
        <dbReference type="PROSITE" id="PS51183"/>
    </source>
</evidence>
<feature type="region of interest" description="Disordered" evidence="24">
    <location>
        <begin position="2421"/>
        <end position="2445"/>
    </location>
</feature>
<feature type="domain" description="C2H2-type" evidence="26">
    <location>
        <begin position="1936"/>
        <end position="1965"/>
    </location>
</feature>
<feature type="compositionally biased region" description="Polar residues" evidence="24">
    <location>
        <begin position="2434"/>
        <end position="2445"/>
    </location>
</feature>
<evidence type="ECO:0000256" key="15">
    <source>
        <dbReference type="ARBA" id="ARBA00023163"/>
    </source>
</evidence>
<dbReference type="InterPro" id="IPR023214">
    <property type="entry name" value="HAD_sf"/>
</dbReference>
<proteinExistence type="inferred from homology"/>
<evidence type="ECO:0000313" key="30">
    <source>
        <dbReference type="Proteomes" id="UP000516314"/>
    </source>
</evidence>
<dbReference type="SMART" id="SM00356">
    <property type="entry name" value="ZnF_C3H1"/>
    <property type="match status" value="5"/>
</dbReference>
<dbReference type="FunFam" id="3.60.10.10:FF:000046">
    <property type="entry name" value="DNA-(apurinic or apyrimidinic site) lyase"/>
    <property type="match status" value="1"/>
</dbReference>
<feature type="domain" description="C3H1-type" evidence="25">
    <location>
        <begin position="2389"/>
        <end position="2417"/>
    </location>
</feature>
<dbReference type="Gene3D" id="1.10.150.240">
    <property type="entry name" value="Putative phosphatase, domain 2"/>
    <property type="match status" value="1"/>
</dbReference>
<evidence type="ECO:0000256" key="9">
    <source>
        <dbReference type="ARBA" id="ARBA00022842"/>
    </source>
</evidence>
<feature type="region of interest" description="Disordered" evidence="24">
    <location>
        <begin position="1715"/>
        <end position="1756"/>
    </location>
</feature>
<dbReference type="PROSITE" id="PS00028">
    <property type="entry name" value="ZINC_FINGER_C2H2_1"/>
    <property type="match status" value="3"/>
</dbReference>
<dbReference type="GO" id="GO:0048580">
    <property type="term" value="P:regulation of post-embryonic development"/>
    <property type="evidence" value="ECO:0007669"/>
    <property type="project" value="UniProtKB-ARBA"/>
</dbReference>
<dbReference type="GO" id="GO:0009741">
    <property type="term" value="P:response to brassinosteroid"/>
    <property type="evidence" value="ECO:0007669"/>
    <property type="project" value="UniProtKB-ARBA"/>
</dbReference>
<reference evidence="29 30" key="1">
    <citation type="submission" date="2020-09" db="EMBL/GenBank/DDBJ databases">
        <authorList>
            <person name="Ashkenazy H."/>
        </authorList>
    </citation>
    <scope>NUCLEOTIDE SEQUENCE [LARGE SCALE GENOMIC DNA]</scope>
    <source>
        <strain evidence="30">cv. Cdm-0</strain>
    </source>
</reference>
<feature type="domain" description="C3H1-type" evidence="25">
    <location>
        <begin position="2155"/>
        <end position="2183"/>
    </location>
</feature>
<evidence type="ECO:0000256" key="22">
    <source>
        <dbReference type="PIRSR" id="PIRSR604808-3"/>
    </source>
</evidence>
<evidence type="ECO:0000256" key="21">
    <source>
        <dbReference type="PIRSR" id="PIRSR604808-2"/>
    </source>
</evidence>
<evidence type="ECO:0000256" key="1">
    <source>
        <dbReference type="ARBA" id="ARBA00004123"/>
    </source>
</evidence>
<feature type="active site" evidence="20">
    <location>
        <position position="504"/>
    </location>
</feature>
<feature type="site" description="Important for catalytic activity" evidence="22">
    <location>
        <position position="633"/>
    </location>
</feature>
<dbReference type="Pfam" id="PF03372">
    <property type="entry name" value="Exo_endo_phos"/>
    <property type="match status" value="1"/>
</dbReference>
<dbReference type="Gene3D" id="2.30.30.1190">
    <property type="match status" value="1"/>
</dbReference>
<dbReference type="FunFam" id="3.40.50.1000:FF:000036">
    <property type="entry name" value="HAD family hydrolase"/>
    <property type="match status" value="1"/>
</dbReference>
<feature type="region of interest" description="Disordered" evidence="24">
    <location>
        <begin position="1323"/>
        <end position="1369"/>
    </location>
</feature>
<dbReference type="Pfam" id="PF00642">
    <property type="entry name" value="zf-CCCH"/>
    <property type="match status" value="4"/>
</dbReference>
<dbReference type="SUPFAM" id="SSF56219">
    <property type="entry name" value="DNase I-like"/>
    <property type="match status" value="1"/>
</dbReference>
<dbReference type="PROSITE" id="PS51183">
    <property type="entry name" value="JMJN"/>
    <property type="match status" value="1"/>
</dbReference>
<accession>A0A7G2EW72</accession>
<name>A0A7G2EW72_ARATH</name>
<feature type="zinc finger region" description="C3H1-type" evidence="23">
    <location>
        <begin position="2343"/>
        <end position="2371"/>
    </location>
</feature>
<dbReference type="Gene3D" id="3.30.1370.210">
    <property type="match status" value="1"/>
</dbReference>
<evidence type="ECO:0000313" key="29">
    <source>
        <dbReference type="EMBL" id="CAD5325214.1"/>
    </source>
</evidence>
<dbReference type="InterPro" id="IPR036412">
    <property type="entry name" value="HAD-like_sf"/>
</dbReference>
<keyword evidence="12" id="KW-0560">Oxidoreductase</keyword>
<dbReference type="FunFam" id="3.30.160.60:FF:000763">
    <property type="entry name" value="Probable lysine-specific demethylase ELF6"/>
    <property type="match status" value="1"/>
</dbReference>
<feature type="zinc finger region" description="C3H1-type" evidence="23">
    <location>
        <begin position="2155"/>
        <end position="2183"/>
    </location>
</feature>
<comment type="catalytic activity">
    <reaction evidence="17">
        <text>N(6),N(6)-dimethyl-L-lysyl(27)-[histone H3] + 2-oxoglutarate + O2 = N(6)-methyl-L-lysyl(27)-[histone H3] + formaldehyde + succinate + CO2</text>
        <dbReference type="Rhea" id="RHEA:60232"/>
        <dbReference type="Rhea" id="RHEA-COMP:15539"/>
        <dbReference type="Rhea" id="RHEA-COMP:15544"/>
        <dbReference type="ChEBI" id="CHEBI:15379"/>
        <dbReference type="ChEBI" id="CHEBI:16526"/>
        <dbReference type="ChEBI" id="CHEBI:16810"/>
        <dbReference type="ChEBI" id="CHEBI:16842"/>
        <dbReference type="ChEBI" id="CHEBI:30031"/>
        <dbReference type="ChEBI" id="CHEBI:61929"/>
        <dbReference type="ChEBI" id="CHEBI:61976"/>
    </reaction>
    <physiologicalReaction direction="left-to-right" evidence="17">
        <dbReference type="Rhea" id="RHEA:60233"/>
    </physiologicalReaction>
</comment>
<feature type="binding site" evidence="21">
    <location>
        <position position="402"/>
    </location>
    <ligand>
        <name>Mg(2+)</name>
        <dbReference type="ChEBI" id="CHEBI:18420"/>
        <label>1</label>
    </ligand>
</feature>
<dbReference type="InterPro" id="IPR013087">
    <property type="entry name" value="Znf_C2H2_type"/>
</dbReference>
<feature type="compositionally biased region" description="Basic and acidic residues" evidence="24">
    <location>
        <begin position="345"/>
        <end position="361"/>
    </location>
</feature>
<evidence type="ECO:0000259" key="25">
    <source>
        <dbReference type="PROSITE" id="PS50103"/>
    </source>
</evidence>
<dbReference type="GO" id="GO:0010628">
    <property type="term" value="P:positive regulation of gene expression"/>
    <property type="evidence" value="ECO:0007669"/>
    <property type="project" value="UniProtKB-ARBA"/>
</dbReference>
<evidence type="ECO:0000259" key="28">
    <source>
        <dbReference type="PROSITE" id="PS51184"/>
    </source>
</evidence>
<feature type="active site" description="Proton acceptor" evidence="20">
    <location>
        <position position="665"/>
    </location>
</feature>
<dbReference type="InterPro" id="IPR000571">
    <property type="entry name" value="Znf_CCCH"/>
</dbReference>
<dbReference type="SFLD" id="SFLDG01135">
    <property type="entry name" value="C1.5.6:_HAD__Beta-PGM__Phospha"/>
    <property type="match status" value="1"/>
</dbReference>
<dbReference type="Gene3D" id="3.30.160.60">
    <property type="entry name" value="Classic Zinc Finger"/>
    <property type="match status" value="1"/>
</dbReference>
<dbReference type="GO" id="GO:0005634">
    <property type="term" value="C:nucleus"/>
    <property type="evidence" value="ECO:0007669"/>
    <property type="project" value="UniProtKB-SubCell"/>
</dbReference>
<keyword evidence="16" id="KW-0539">Nucleus</keyword>
<dbReference type="GO" id="GO:0016787">
    <property type="term" value="F:hydrolase activity"/>
    <property type="evidence" value="ECO:0007669"/>
    <property type="project" value="UniProtKB-KW"/>
</dbReference>
<dbReference type="SUPFAM" id="SSF51197">
    <property type="entry name" value="Clavaminate synthase-like"/>
    <property type="match status" value="1"/>
</dbReference>
<dbReference type="InterPro" id="IPR023198">
    <property type="entry name" value="PGP-like_dom2"/>
</dbReference>
<dbReference type="SUPFAM" id="SSF90229">
    <property type="entry name" value="CCCH zinc finger"/>
    <property type="match status" value="4"/>
</dbReference>
<dbReference type="SFLD" id="SFLDS00003">
    <property type="entry name" value="Haloacid_Dehalogenase"/>
    <property type="match status" value="1"/>
</dbReference>
<feature type="domain" description="C3H1-type" evidence="25">
    <location>
        <begin position="2201"/>
        <end position="2229"/>
    </location>
</feature>
<evidence type="ECO:0000256" key="5">
    <source>
        <dbReference type="ARBA" id="ARBA00022737"/>
    </source>
</evidence>
<dbReference type="FunFam" id="2.60.120.650:FF:000023">
    <property type="entry name" value="Probable lysine-specific demethylase ELF6"/>
    <property type="match status" value="1"/>
</dbReference>
<dbReference type="InterPro" id="IPR004808">
    <property type="entry name" value="AP_endonuc_1"/>
</dbReference>
<dbReference type="Gene3D" id="3.60.10.10">
    <property type="entry name" value="Endonuclease/exonuclease/phosphatase"/>
    <property type="match status" value="1"/>
</dbReference>
<dbReference type="InterPro" id="IPR003347">
    <property type="entry name" value="JmjC_dom"/>
</dbReference>
<evidence type="ECO:0000256" key="6">
    <source>
        <dbReference type="ARBA" id="ARBA00022771"/>
    </source>
</evidence>
<dbReference type="GO" id="GO:0004518">
    <property type="term" value="F:nuclease activity"/>
    <property type="evidence" value="ECO:0007669"/>
    <property type="project" value="InterPro"/>
</dbReference>
<evidence type="ECO:0000256" key="18">
    <source>
        <dbReference type="ARBA" id="ARBA00051751"/>
    </source>
</evidence>
<dbReference type="GO" id="GO:0006281">
    <property type="term" value="P:DNA repair"/>
    <property type="evidence" value="ECO:0007669"/>
    <property type="project" value="InterPro"/>
</dbReference>
<feature type="compositionally biased region" description="Polar residues" evidence="24">
    <location>
        <begin position="1717"/>
        <end position="1728"/>
    </location>
</feature>
<feature type="zinc finger region" description="C3H1-type" evidence="23">
    <location>
        <begin position="2201"/>
        <end position="2229"/>
    </location>
</feature>
<dbReference type="CDD" id="cd09087">
    <property type="entry name" value="Ape1-like_AP-endo"/>
    <property type="match status" value="1"/>
</dbReference>